<reference evidence="13 14" key="1">
    <citation type="submission" date="2017-06" db="EMBL/GenBank/DDBJ databases">
        <title>Draft Genome Sequence of Natranaerobius trueperi halophilic, alkalithermophilic bacteria from soda lakes.</title>
        <authorList>
            <person name="Zhao B."/>
        </authorList>
    </citation>
    <scope>NUCLEOTIDE SEQUENCE [LARGE SCALE GENOMIC DNA]</scope>
    <source>
        <strain evidence="13 14">DSM 18760</strain>
    </source>
</reference>
<comment type="function">
    <text evidence="2">Catalyzes the dismutation of two molecules of 6,7-dimethyl-8-ribityllumazine, resulting in the formation of riboflavin and 5-amino-6-(D-ribitylamino)uracil.</text>
</comment>
<evidence type="ECO:0000256" key="3">
    <source>
        <dbReference type="ARBA" id="ARBA00004887"/>
    </source>
</evidence>
<keyword evidence="8" id="KW-0808">Transferase</keyword>
<dbReference type="PROSITE" id="PS51177">
    <property type="entry name" value="LUMAZINE_BIND"/>
    <property type="match status" value="2"/>
</dbReference>
<dbReference type="GO" id="GO:0009231">
    <property type="term" value="P:riboflavin biosynthetic process"/>
    <property type="evidence" value="ECO:0007669"/>
    <property type="project" value="UniProtKB-KW"/>
</dbReference>
<evidence type="ECO:0000256" key="10">
    <source>
        <dbReference type="NCBIfam" id="TIGR00187"/>
    </source>
</evidence>
<evidence type="ECO:0000259" key="12">
    <source>
        <dbReference type="PROSITE" id="PS51177"/>
    </source>
</evidence>
<dbReference type="InterPro" id="IPR023366">
    <property type="entry name" value="ATP_synth_asu-like_sf"/>
</dbReference>
<keyword evidence="14" id="KW-1185">Reference proteome</keyword>
<dbReference type="InterPro" id="IPR017938">
    <property type="entry name" value="Riboflavin_synthase-like_b-brl"/>
</dbReference>
<organism evidence="13 14">
    <name type="scientific">Natranaerobius trueperi</name>
    <dbReference type="NCBI Taxonomy" id="759412"/>
    <lineage>
        <taxon>Bacteria</taxon>
        <taxon>Bacillati</taxon>
        <taxon>Bacillota</taxon>
        <taxon>Clostridia</taxon>
        <taxon>Natranaerobiales</taxon>
        <taxon>Natranaerobiaceae</taxon>
        <taxon>Natranaerobius</taxon>
    </lineage>
</organism>
<comment type="caution">
    <text evidence="13">The sequence shown here is derived from an EMBL/GenBank/DDBJ whole genome shotgun (WGS) entry which is preliminary data.</text>
</comment>
<sequence>MFTGIVEEVGKIKSVSQEKDSIKLTISANIILDDVKLGDSISTNGVCLTVTRVGKDFFVADVMPETIRRSNLRYAKPNTPVNLERAMRLADRLGGHIVSGHVDGLAKIVGRKMEGNAEVFSFQIVEQVESNIDKYIIEKGSIAVDGISLTVVNCSGSDFSVSIIPHSKENTVLAVKDKGDYVNVETDIIGKYVEKMLIGKDDNKEPNNDEVSTRVSPQLDMSRLRELGY</sequence>
<evidence type="ECO:0000256" key="2">
    <source>
        <dbReference type="ARBA" id="ARBA00002803"/>
    </source>
</evidence>
<dbReference type="FunFam" id="2.40.30.20:FF:000004">
    <property type="entry name" value="Riboflavin synthase, alpha subunit"/>
    <property type="match status" value="1"/>
</dbReference>
<dbReference type="FunFam" id="2.40.30.20:FF:000003">
    <property type="entry name" value="Riboflavin synthase, alpha subunit"/>
    <property type="match status" value="1"/>
</dbReference>
<dbReference type="CDD" id="cd00402">
    <property type="entry name" value="Riboflavin_synthase_like"/>
    <property type="match status" value="1"/>
</dbReference>
<accession>A0A226C030</accession>
<proteinExistence type="predicted"/>
<dbReference type="PANTHER" id="PTHR21098">
    <property type="entry name" value="RIBOFLAVIN SYNTHASE ALPHA CHAIN"/>
    <property type="match status" value="1"/>
</dbReference>
<dbReference type="Proteomes" id="UP000214588">
    <property type="component" value="Unassembled WGS sequence"/>
</dbReference>
<dbReference type="EMBL" id="NIQC01000004">
    <property type="protein sequence ID" value="OWZ84545.1"/>
    <property type="molecule type" value="Genomic_DNA"/>
</dbReference>
<evidence type="ECO:0000256" key="6">
    <source>
        <dbReference type="ARBA" id="ARBA00013950"/>
    </source>
</evidence>
<comment type="subunit">
    <text evidence="4">Homotrimer.</text>
</comment>
<evidence type="ECO:0000256" key="9">
    <source>
        <dbReference type="ARBA" id="ARBA00022737"/>
    </source>
</evidence>
<comment type="catalytic activity">
    <reaction evidence="1">
        <text>2 6,7-dimethyl-8-(1-D-ribityl)lumazine + H(+) = 5-amino-6-(D-ribitylamino)uracil + riboflavin</text>
        <dbReference type="Rhea" id="RHEA:20772"/>
        <dbReference type="ChEBI" id="CHEBI:15378"/>
        <dbReference type="ChEBI" id="CHEBI:15934"/>
        <dbReference type="ChEBI" id="CHEBI:57986"/>
        <dbReference type="ChEBI" id="CHEBI:58201"/>
        <dbReference type="EC" id="2.5.1.9"/>
    </reaction>
</comment>
<keyword evidence="9" id="KW-0677">Repeat</keyword>
<evidence type="ECO:0000256" key="5">
    <source>
        <dbReference type="ARBA" id="ARBA00012827"/>
    </source>
</evidence>
<dbReference type="NCBIfam" id="TIGR00187">
    <property type="entry name" value="ribE"/>
    <property type="match status" value="1"/>
</dbReference>
<dbReference type="SUPFAM" id="SSF63380">
    <property type="entry name" value="Riboflavin synthase domain-like"/>
    <property type="match status" value="2"/>
</dbReference>
<dbReference type="RefSeq" id="WP_089022875.1">
    <property type="nucleotide sequence ID" value="NZ_NIQC01000004.1"/>
</dbReference>
<dbReference type="Gene3D" id="2.40.30.20">
    <property type="match status" value="2"/>
</dbReference>
<keyword evidence="7" id="KW-0686">Riboflavin biosynthesis</keyword>
<feature type="repeat" description="Lumazine-binding" evidence="11">
    <location>
        <begin position="97"/>
        <end position="197"/>
    </location>
</feature>
<feature type="domain" description="Lumazine-binding" evidence="12">
    <location>
        <begin position="97"/>
        <end position="197"/>
    </location>
</feature>
<protein>
    <recommendedName>
        <fullName evidence="6 10">Riboflavin synthase</fullName>
        <ecNumber evidence="5 10">2.5.1.9</ecNumber>
    </recommendedName>
</protein>
<feature type="repeat" description="Lumazine-binding" evidence="11">
    <location>
        <begin position="1"/>
        <end position="96"/>
    </location>
</feature>
<dbReference type="PIRSF" id="PIRSF000498">
    <property type="entry name" value="Riboflavin_syn_A"/>
    <property type="match status" value="1"/>
</dbReference>
<dbReference type="NCBIfam" id="NF006767">
    <property type="entry name" value="PRK09289.1"/>
    <property type="match status" value="1"/>
</dbReference>
<dbReference type="AlphaFoldDB" id="A0A226C030"/>
<evidence type="ECO:0000313" key="14">
    <source>
        <dbReference type="Proteomes" id="UP000214588"/>
    </source>
</evidence>
<evidence type="ECO:0000256" key="4">
    <source>
        <dbReference type="ARBA" id="ARBA00011233"/>
    </source>
</evidence>
<dbReference type="InterPro" id="IPR001783">
    <property type="entry name" value="Lumazine-bd"/>
</dbReference>
<feature type="domain" description="Lumazine-binding" evidence="12">
    <location>
        <begin position="1"/>
        <end position="96"/>
    </location>
</feature>
<dbReference type="PANTHER" id="PTHR21098:SF12">
    <property type="entry name" value="RIBOFLAVIN SYNTHASE"/>
    <property type="match status" value="1"/>
</dbReference>
<evidence type="ECO:0000256" key="11">
    <source>
        <dbReference type="PROSITE-ProRule" id="PRU00524"/>
    </source>
</evidence>
<evidence type="ECO:0000256" key="1">
    <source>
        <dbReference type="ARBA" id="ARBA00000968"/>
    </source>
</evidence>
<comment type="pathway">
    <text evidence="3">Cofactor biosynthesis; riboflavin biosynthesis; riboflavin from 2-hydroxy-3-oxobutyl phosphate and 5-amino-6-(D-ribitylamino)uracil: step 2/2.</text>
</comment>
<dbReference type="GO" id="GO:0004746">
    <property type="term" value="F:riboflavin synthase activity"/>
    <property type="evidence" value="ECO:0007669"/>
    <property type="project" value="UniProtKB-UniRule"/>
</dbReference>
<evidence type="ECO:0000313" key="13">
    <source>
        <dbReference type="EMBL" id="OWZ84545.1"/>
    </source>
</evidence>
<evidence type="ECO:0000256" key="8">
    <source>
        <dbReference type="ARBA" id="ARBA00022679"/>
    </source>
</evidence>
<dbReference type="InterPro" id="IPR026017">
    <property type="entry name" value="Lumazine-bd_dom"/>
</dbReference>
<name>A0A226C030_9FIRM</name>
<dbReference type="OrthoDB" id="9788537at2"/>
<dbReference type="EC" id="2.5.1.9" evidence="5 10"/>
<gene>
    <name evidence="13" type="ORF">CDO51_03335</name>
</gene>
<dbReference type="Pfam" id="PF00677">
    <property type="entry name" value="Lum_binding"/>
    <property type="match status" value="2"/>
</dbReference>
<evidence type="ECO:0000256" key="7">
    <source>
        <dbReference type="ARBA" id="ARBA00022619"/>
    </source>
</evidence>